<comment type="caution">
    <text evidence="2">The sequence shown here is derived from an EMBL/GenBank/DDBJ whole genome shotgun (WGS) entry which is preliminary data.</text>
</comment>
<name>A0A9D4L1L6_DREPO</name>
<proteinExistence type="predicted"/>
<accession>A0A9D4L1L6</accession>
<feature type="transmembrane region" description="Helical" evidence="1">
    <location>
        <begin position="6"/>
        <end position="28"/>
    </location>
</feature>
<keyword evidence="1" id="KW-1133">Transmembrane helix</keyword>
<keyword evidence="3" id="KW-1185">Reference proteome</keyword>
<dbReference type="Proteomes" id="UP000828390">
    <property type="component" value="Unassembled WGS sequence"/>
</dbReference>
<evidence type="ECO:0000313" key="2">
    <source>
        <dbReference type="EMBL" id="KAH3849835.1"/>
    </source>
</evidence>
<reference evidence="2" key="2">
    <citation type="submission" date="2020-11" db="EMBL/GenBank/DDBJ databases">
        <authorList>
            <person name="McCartney M.A."/>
            <person name="Auch B."/>
            <person name="Kono T."/>
            <person name="Mallez S."/>
            <person name="Becker A."/>
            <person name="Gohl D.M."/>
            <person name="Silverstein K.A.T."/>
            <person name="Koren S."/>
            <person name="Bechman K.B."/>
            <person name="Herman A."/>
            <person name="Abrahante J.E."/>
            <person name="Garbe J."/>
        </authorList>
    </citation>
    <scope>NUCLEOTIDE SEQUENCE</scope>
    <source>
        <strain evidence="2">Duluth1</strain>
        <tissue evidence="2">Whole animal</tissue>
    </source>
</reference>
<sequence>MTTRVVLVVVSFVVVVAFHIGVIIIVIARNNDNVGVGGWGDDSGDEWDGDIYLNGIYHTQLNGILLRARAQHVEHNEKNTKYFANIEKRRSEQKTVHKLVVNGKDITNRTEILEE</sequence>
<keyword evidence="1" id="KW-0812">Transmembrane</keyword>
<protein>
    <submittedName>
        <fullName evidence="2">Uncharacterized protein</fullName>
    </submittedName>
</protein>
<dbReference type="EMBL" id="JAIWYP010000003">
    <property type="protein sequence ID" value="KAH3849835.1"/>
    <property type="molecule type" value="Genomic_DNA"/>
</dbReference>
<evidence type="ECO:0000256" key="1">
    <source>
        <dbReference type="SAM" id="Phobius"/>
    </source>
</evidence>
<evidence type="ECO:0000313" key="3">
    <source>
        <dbReference type="Proteomes" id="UP000828390"/>
    </source>
</evidence>
<gene>
    <name evidence="2" type="ORF">DPMN_092239</name>
</gene>
<dbReference type="AlphaFoldDB" id="A0A9D4L1L6"/>
<organism evidence="2 3">
    <name type="scientific">Dreissena polymorpha</name>
    <name type="common">Zebra mussel</name>
    <name type="synonym">Mytilus polymorpha</name>
    <dbReference type="NCBI Taxonomy" id="45954"/>
    <lineage>
        <taxon>Eukaryota</taxon>
        <taxon>Metazoa</taxon>
        <taxon>Spiralia</taxon>
        <taxon>Lophotrochozoa</taxon>
        <taxon>Mollusca</taxon>
        <taxon>Bivalvia</taxon>
        <taxon>Autobranchia</taxon>
        <taxon>Heteroconchia</taxon>
        <taxon>Euheterodonta</taxon>
        <taxon>Imparidentia</taxon>
        <taxon>Neoheterodontei</taxon>
        <taxon>Myida</taxon>
        <taxon>Dreissenoidea</taxon>
        <taxon>Dreissenidae</taxon>
        <taxon>Dreissena</taxon>
    </lineage>
</organism>
<reference evidence="2" key="1">
    <citation type="journal article" date="2019" name="bioRxiv">
        <title>The Genome of the Zebra Mussel, Dreissena polymorpha: A Resource for Invasive Species Research.</title>
        <authorList>
            <person name="McCartney M.A."/>
            <person name="Auch B."/>
            <person name="Kono T."/>
            <person name="Mallez S."/>
            <person name="Zhang Y."/>
            <person name="Obille A."/>
            <person name="Becker A."/>
            <person name="Abrahante J.E."/>
            <person name="Garbe J."/>
            <person name="Badalamenti J.P."/>
            <person name="Herman A."/>
            <person name="Mangelson H."/>
            <person name="Liachko I."/>
            <person name="Sullivan S."/>
            <person name="Sone E.D."/>
            <person name="Koren S."/>
            <person name="Silverstein K.A.T."/>
            <person name="Beckman K.B."/>
            <person name="Gohl D.M."/>
        </authorList>
    </citation>
    <scope>NUCLEOTIDE SEQUENCE</scope>
    <source>
        <strain evidence="2">Duluth1</strain>
        <tissue evidence="2">Whole animal</tissue>
    </source>
</reference>
<keyword evidence="1" id="KW-0472">Membrane</keyword>